<evidence type="ECO:0000256" key="1">
    <source>
        <dbReference type="SAM" id="MobiDB-lite"/>
    </source>
</evidence>
<dbReference type="EMBL" id="NHZQ01000037">
    <property type="protein sequence ID" value="PSK57917.1"/>
    <property type="molecule type" value="Genomic_DNA"/>
</dbReference>
<feature type="compositionally biased region" description="Polar residues" evidence="1">
    <location>
        <begin position="151"/>
        <end position="160"/>
    </location>
</feature>
<feature type="compositionally biased region" description="Basic residues" evidence="1">
    <location>
        <begin position="129"/>
        <end position="148"/>
    </location>
</feature>
<keyword evidence="3" id="KW-1185">Reference proteome</keyword>
<accession>A0A2P8ABS8</accession>
<sequence>MAPPAQQLTYPHKQFASAVRPMMIMNGNIPGPWDRIYETSEEEIRAAFTEYAEGTYMRVPWLVPSERRQARASKTHTNRQHGVISPGLGGSNDSPVPKTTKGYAKTKRSVDMMDDESSVNEDAVQPSTKAHKTNVCKVVKKAKPKRPAGTKTGSTTSNGR</sequence>
<reference evidence="2 3" key="1">
    <citation type="submission" date="2017-05" db="EMBL/GenBank/DDBJ databases">
        <title>Draft genome sequence of Elsinoe australis.</title>
        <authorList>
            <person name="Cheng Q."/>
        </authorList>
    </citation>
    <scope>NUCLEOTIDE SEQUENCE [LARGE SCALE GENOMIC DNA]</scope>
    <source>
        <strain evidence="2 3">NL1</strain>
    </source>
</reference>
<feature type="region of interest" description="Disordered" evidence="1">
    <location>
        <begin position="68"/>
        <end position="160"/>
    </location>
</feature>
<evidence type="ECO:0000313" key="2">
    <source>
        <dbReference type="EMBL" id="PSK57917.1"/>
    </source>
</evidence>
<name>A0A2P8ABS8_9PEZI</name>
<proteinExistence type="predicted"/>
<gene>
    <name evidence="2" type="ORF">B9Z65_9119</name>
</gene>
<comment type="caution">
    <text evidence="2">The sequence shown here is derived from an EMBL/GenBank/DDBJ whole genome shotgun (WGS) entry which is preliminary data.</text>
</comment>
<evidence type="ECO:0000313" key="3">
    <source>
        <dbReference type="Proteomes" id="UP000243723"/>
    </source>
</evidence>
<dbReference type="AlphaFoldDB" id="A0A2P8ABS8"/>
<dbReference type="Proteomes" id="UP000243723">
    <property type="component" value="Unassembled WGS sequence"/>
</dbReference>
<feature type="compositionally biased region" description="Basic residues" evidence="1">
    <location>
        <begin position="70"/>
        <end position="79"/>
    </location>
</feature>
<protein>
    <submittedName>
        <fullName evidence="2">Uncharacterized protein</fullName>
    </submittedName>
</protein>
<organism evidence="2 3">
    <name type="scientific">Elsinoe australis</name>
    <dbReference type="NCBI Taxonomy" id="40998"/>
    <lineage>
        <taxon>Eukaryota</taxon>
        <taxon>Fungi</taxon>
        <taxon>Dikarya</taxon>
        <taxon>Ascomycota</taxon>
        <taxon>Pezizomycotina</taxon>
        <taxon>Dothideomycetes</taxon>
        <taxon>Dothideomycetidae</taxon>
        <taxon>Myriangiales</taxon>
        <taxon>Elsinoaceae</taxon>
        <taxon>Elsinoe</taxon>
    </lineage>
</organism>